<dbReference type="OrthoDB" id="1489285at2"/>
<evidence type="ECO:0000259" key="5">
    <source>
        <dbReference type="Pfam" id="PF00082"/>
    </source>
</evidence>
<keyword evidence="4" id="KW-0720">Serine protease</keyword>
<dbReference type="GO" id="GO:0006508">
    <property type="term" value="P:proteolysis"/>
    <property type="evidence" value="ECO:0007669"/>
    <property type="project" value="UniProtKB-KW"/>
</dbReference>
<keyword evidence="3" id="KW-0378">Hydrolase</keyword>
<proteinExistence type="inferred from homology"/>
<evidence type="ECO:0000256" key="3">
    <source>
        <dbReference type="ARBA" id="ARBA00022801"/>
    </source>
</evidence>
<evidence type="ECO:0000256" key="4">
    <source>
        <dbReference type="ARBA" id="ARBA00022825"/>
    </source>
</evidence>
<dbReference type="InterPro" id="IPR000209">
    <property type="entry name" value="Peptidase_S8/S53_dom"/>
</dbReference>
<evidence type="ECO:0000256" key="2">
    <source>
        <dbReference type="ARBA" id="ARBA00022670"/>
    </source>
</evidence>
<name>A0A1M7GBR7_9BACT</name>
<keyword evidence="7" id="KW-1185">Reference proteome</keyword>
<dbReference type="EMBL" id="FRBL01000006">
    <property type="protein sequence ID" value="SHM13538.1"/>
    <property type="molecule type" value="Genomic_DNA"/>
</dbReference>
<dbReference type="STRING" id="1419482.SAMN05444266_106485"/>
<dbReference type="InterPro" id="IPR050131">
    <property type="entry name" value="Peptidase_S8_subtilisin-like"/>
</dbReference>
<accession>A0A1M7GBR7</accession>
<sequence length="471" mass="51920">MKPRNLLLLLLIIAIIIVLFLLRRCKGPEPVKKITRTDSAYASPQYHKDQLVLIFKHTPTTEERTRIKDSMRVYGIDTVKITVQACPNCKDMPVELWNAPGIDTYVFADPVRGGTTTGSGTQGQGEDSTSYYSRNFILNAPPDLDNRTPAGISKLVSRRFVNNGKVIRVAILDTGLDEALLNTGYTWKNPAEKPGNQNDDDANCLKDDVVGWNFVGNNSDIRDDHPGRHGSNIALFIMNEFQRDSANALQLMILKTHDQKAQGDLFNAMCAIAYAASHDARIINASWGYYTGYKSSPYRPLDSMITRVLAEKGILFVTSAGNRMPAADDSARKRGLTEAELRDLTKHQMYPACFNNPASNIIVATTINDTAVSPTQNFSDRYVDIGVKADSIENGVQLFRVPLVLENRYITGSSFATAIVTGRIAAMCPVPRNGTTAKKEDFLNNPGINAQYNPVIGGKKQVAGGRYITHN</sequence>
<dbReference type="PANTHER" id="PTHR43806:SF11">
    <property type="entry name" value="CEREVISIN-RELATED"/>
    <property type="match status" value="1"/>
</dbReference>
<dbReference type="SUPFAM" id="SSF52743">
    <property type="entry name" value="Subtilisin-like"/>
    <property type="match status" value="1"/>
</dbReference>
<protein>
    <submittedName>
        <fullName evidence="6">Subtilase family protein</fullName>
    </submittedName>
</protein>
<evidence type="ECO:0000313" key="6">
    <source>
        <dbReference type="EMBL" id="SHM13538.1"/>
    </source>
</evidence>
<dbReference type="AlphaFoldDB" id="A0A1M7GBR7"/>
<dbReference type="Pfam" id="PF00082">
    <property type="entry name" value="Peptidase_S8"/>
    <property type="match status" value="1"/>
</dbReference>
<evidence type="ECO:0000313" key="7">
    <source>
        <dbReference type="Proteomes" id="UP000184420"/>
    </source>
</evidence>
<evidence type="ECO:0000256" key="1">
    <source>
        <dbReference type="ARBA" id="ARBA00011073"/>
    </source>
</evidence>
<dbReference type="Gene3D" id="3.40.50.200">
    <property type="entry name" value="Peptidase S8/S53 domain"/>
    <property type="match status" value="1"/>
</dbReference>
<gene>
    <name evidence="6" type="ORF">SAMN05444266_106485</name>
</gene>
<comment type="similarity">
    <text evidence="1">Belongs to the peptidase S8 family.</text>
</comment>
<dbReference type="InterPro" id="IPR036852">
    <property type="entry name" value="Peptidase_S8/S53_dom_sf"/>
</dbReference>
<feature type="domain" description="Peptidase S8/S53" evidence="5">
    <location>
        <begin position="164"/>
        <end position="427"/>
    </location>
</feature>
<dbReference type="Proteomes" id="UP000184420">
    <property type="component" value="Unassembled WGS sequence"/>
</dbReference>
<dbReference type="GO" id="GO:0004252">
    <property type="term" value="F:serine-type endopeptidase activity"/>
    <property type="evidence" value="ECO:0007669"/>
    <property type="project" value="InterPro"/>
</dbReference>
<reference evidence="6 7" key="1">
    <citation type="submission" date="2016-11" db="EMBL/GenBank/DDBJ databases">
        <authorList>
            <person name="Jaros S."/>
            <person name="Januszkiewicz K."/>
            <person name="Wedrychowicz H."/>
        </authorList>
    </citation>
    <scope>NUCLEOTIDE SEQUENCE [LARGE SCALE GENOMIC DNA]</scope>
    <source>
        <strain evidence="6 7">DSM 27406</strain>
    </source>
</reference>
<dbReference type="PANTHER" id="PTHR43806">
    <property type="entry name" value="PEPTIDASE S8"/>
    <property type="match status" value="1"/>
</dbReference>
<dbReference type="RefSeq" id="WP_073083727.1">
    <property type="nucleotide sequence ID" value="NZ_FRBL01000006.1"/>
</dbReference>
<organism evidence="6 7">
    <name type="scientific">Chitinophaga jiangningensis</name>
    <dbReference type="NCBI Taxonomy" id="1419482"/>
    <lineage>
        <taxon>Bacteria</taxon>
        <taxon>Pseudomonadati</taxon>
        <taxon>Bacteroidota</taxon>
        <taxon>Chitinophagia</taxon>
        <taxon>Chitinophagales</taxon>
        <taxon>Chitinophagaceae</taxon>
        <taxon>Chitinophaga</taxon>
    </lineage>
</organism>
<keyword evidence="2" id="KW-0645">Protease</keyword>